<dbReference type="PANTHER" id="PTHR28060:SF1">
    <property type="entry name" value="ATP SYNTHASE SUBUNIT J, MITOCHONDRIAL"/>
    <property type="match status" value="1"/>
</dbReference>
<dbReference type="RefSeq" id="XP_051608210.1">
    <property type="nucleotide sequence ID" value="XM_051752597.1"/>
</dbReference>
<gene>
    <name evidence="1" type="ORF">KGF57_003201</name>
</gene>
<dbReference type="PANTHER" id="PTHR28060">
    <property type="entry name" value="ATP SYNTHASE SUBUNIT J, MITOCHONDRIAL"/>
    <property type="match status" value="1"/>
</dbReference>
<sequence>MPSLPKYPFPVLKTYWPYAVGEISRSQSRGGTSTSFPSMSTMLPELRTFSLLTIDNIAGVTYYLIYKASIASANSDEFINDPRNPRFKNGGKFIDLNKKEEAH</sequence>
<dbReference type="Pfam" id="PF04911">
    <property type="entry name" value="ATP-synt_J"/>
    <property type="match status" value="1"/>
</dbReference>
<dbReference type="AlphaFoldDB" id="A0AAD5BDF5"/>
<dbReference type="InterPro" id="IPR006995">
    <property type="entry name" value="ATP_synth_F0_jsu"/>
</dbReference>
<dbReference type="EMBL" id="JAIHNG010000121">
    <property type="protein sequence ID" value="KAI5957507.1"/>
    <property type="molecule type" value="Genomic_DNA"/>
</dbReference>
<dbReference type="Proteomes" id="UP001204833">
    <property type="component" value="Unassembled WGS sequence"/>
</dbReference>
<proteinExistence type="predicted"/>
<protein>
    <submittedName>
        <fullName evidence="1">ATP18</fullName>
    </submittedName>
</protein>
<dbReference type="GeneID" id="76151260"/>
<accession>A0AAD5BDF5</accession>
<evidence type="ECO:0000313" key="1">
    <source>
        <dbReference type="EMBL" id="KAI5957507.1"/>
    </source>
</evidence>
<reference evidence="1 2" key="1">
    <citation type="journal article" date="2022" name="DNA Res.">
        <title>Genome analysis of five recently described species of the CUG-Ser clade uncovers Candida theae as a new hybrid lineage with pathogenic potential in the Candida parapsilosis species complex.</title>
        <authorList>
            <person name="Mixao V."/>
            <person name="Del Olmo V."/>
            <person name="Hegedusova E."/>
            <person name="Saus E."/>
            <person name="Pryszcz L."/>
            <person name="Cillingova A."/>
            <person name="Nosek J."/>
            <person name="Gabaldon T."/>
        </authorList>
    </citation>
    <scope>NUCLEOTIDE SEQUENCE [LARGE SCALE GENOMIC DNA]</scope>
    <source>
        <strain evidence="1 2">CBS 12239</strain>
    </source>
</reference>
<comment type="caution">
    <text evidence="1">The sequence shown here is derived from an EMBL/GenBank/DDBJ whole genome shotgun (WGS) entry which is preliminary data.</text>
</comment>
<organism evidence="1 2">
    <name type="scientific">Candida theae</name>
    <dbReference type="NCBI Taxonomy" id="1198502"/>
    <lineage>
        <taxon>Eukaryota</taxon>
        <taxon>Fungi</taxon>
        <taxon>Dikarya</taxon>
        <taxon>Ascomycota</taxon>
        <taxon>Saccharomycotina</taxon>
        <taxon>Pichiomycetes</taxon>
        <taxon>Debaryomycetaceae</taxon>
        <taxon>Candida/Lodderomyces clade</taxon>
        <taxon>Candida</taxon>
    </lineage>
</organism>
<dbReference type="GO" id="GO:0045259">
    <property type="term" value="C:proton-transporting ATP synthase complex"/>
    <property type="evidence" value="ECO:0007669"/>
    <property type="project" value="InterPro"/>
</dbReference>
<keyword evidence="2" id="KW-1185">Reference proteome</keyword>
<evidence type="ECO:0000313" key="2">
    <source>
        <dbReference type="Proteomes" id="UP001204833"/>
    </source>
</evidence>
<name>A0AAD5BDF5_9ASCO</name>
<dbReference type="GO" id="GO:0046933">
    <property type="term" value="F:proton-transporting ATP synthase activity, rotational mechanism"/>
    <property type="evidence" value="ECO:0007669"/>
    <property type="project" value="TreeGrafter"/>
</dbReference>